<dbReference type="Pfam" id="PF00096">
    <property type="entry name" value="zf-C2H2"/>
    <property type="match status" value="1"/>
</dbReference>
<feature type="compositionally biased region" description="Polar residues" evidence="6">
    <location>
        <begin position="502"/>
        <end position="518"/>
    </location>
</feature>
<feature type="compositionally biased region" description="Acidic residues" evidence="6">
    <location>
        <begin position="10"/>
        <end position="21"/>
    </location>
</feature>
<dbReference type="PROSITE" id="PS50157">
    <property type="entry name" value="ZINC_FINGER_C2H2_2"/>
    <property type="match status" value="6"/>
</dbReference>
<sequence length="543" mass="62443">MTRKRKASEAMDESWDEEEAGHEEPDGAMLVDGLLTPTLVAHPSYKPQTIRETVKNSFQQPLDDAAAMGYMSEAGSEVVDDPVEEPAPRQPSVTHGSSGQARKRLSEAARLKKISIECEWNMCTTLFTKVEYFIAHTTDHLLGITDPVSSDGYLCYWRECDFACSTKEEMDRHVYFHAFHAKIKSIGLVLMEERSEKCILDSSGRNMIPEIPEFFQCLWEDCSVRFASAHDFYCHVLSHVLNTNEEPNTDKPFTCGWDDCTSSFRLRARLRDHARSHTQEKIVGCPNCGGIFASNTKFFDHCLRQIPLEAQQYQCSHCSRRYANERLLRDHVRHHINHYKCTECDMTVPNKSTLAAHMRYRHKKDKPHKCLQCGRGFTLLADVTRHLSVHSPEPVYSCMFQNCTYKARSVTALNRHIRLVHNGLEKKHYACHMCASKFSLGDRLTKHLIKIHNFVWPVGHTRFKYRQDEDGFYRLQTVRYESIELNQEMTEEEEEEAVDSPDASTVPASPASHSSQLTPREAAEQRIMNNEDGDNQDMRLQQD</sequence>
<keyword evidence="4" id="KW-0862">Zinc</keyword>
<dbReference type="GO" id="GO:0008270">
    <property type="term" value="F:zinc ion binding"/>
    <property type="evidence" value="ECO:0007669"/>
    <property type="project" value="UniProtKB-KW"/>
</dbReference>
<feature type="compositionally biased region" description="Polar residues" evidence="6">
    <location>
        <begin position="91"/>
        <end position="100"/>
    </location>
</feature>
<dbReference type="OrthoDB" id="10260596at2759"/>
<feature type="domain" description="C2H2-type" evidence="7">
    <location>
        <begin position="396"/>
        <end position="426"/>
    </location>
</feature>
<feature type="region of interest" description="Disordered" evidence="6">
    <location>
        <begin position="74"/>
        <end position="102"/>
    </location>
</feature>
<comment type="caution">
    <text evidence="8">The sequence shown here is derived from an EMBL/GenBank/DDBJ whole genome shotgun (WGS) entry which is preliminary data.</text>
</comment>
<feature type="compositionally biased region" description="Acidic residues" evidence="6">
    <location>
        <begin position="489"/>
        <end position="499"/>
    </location>
</feature>
<dbReference type="GO" id="GO:0005634">
    <property type="term" value="C:nucleus"/>
    <property type="evidence" value="ECO:0007669"/>
    <property type="project" value="TreeGrafter"/>
</dbReference>
<evidence type="ECO:0000256" key="2">
    <source>
        <dbReference type="ARBA" id="ARBA00022737"/>
    </source>
</evidence>
<feature type="domain" description="C2H2-type" evidence="7">
    <location>
        <begin position="429"/>
        <end position="457"/>
    </location>
</feature>
<feature type="domain" description="C2H2-type" evidence="7">
    <location>
        <begin position="339"/>
        <end position="367"/>
    </location>
</feature>
<evidence type="ECO:0000256" key="1">
    <source>
        <dbReference type="ARBA" id="ARBA00022723"/>
    </source>
</evidence>
<dbReference type="PANTHER" id="PTHR24409:SF418">
    <property type="entry name" value="SI:CH73-221F6.1"/>
    <property type="match status" value="1"/>
</dbReference>
<evidence type="ECO:0000256" key="4">
    <source>
        <dbReference type="ARBA" id="ARBA00022833"/>
    </source>
</evidence>
<evidence type="ECO:0000256" key="3">
    <source>
        <dbReference type="ARBA" id="ARBA00022771"/>
    </source>
</evidence>
<reference evidence="8" key="1">
    <citation type="submission" date="2020-07" db="EMBL/GenBank/DDBJ databases">
        <title>The High-quality genome of the commercially important snow crab, Chionoecetes opilio.</title>
        <authorList>
            <person name="Jeong J.-H."/>
            <person name="Ryu S."/>
        </authorList>
    </citation>
    <scope>NUCLEOTIDE SEQUENCE</scope>
    <source>
        <strain evidence="8">MADBK_172401_WGS</strain>
        <tissue evidence="8">Digestive gland</tissue>
    </source>
</reference>
<organism evidence="8 9">
    <name type="scientific">Chionoecetes opilio</name>
    <name type="common">Atlantic snow crab</name>
    <name type="synonym">Cancer opilio</name>
    <dbReference type="NCBI Taxonomy" id="41210"/>
    <lineage>
        <taxon>Eukaryota</taxon>
        <taxon>Metazoa</taxon>
        <taxon>Ecdysozoa</taxon>
        <taxon>Arthropoda</taxon>
        <taxon>Crustacea</taxon>
        <taxon>Multicrustacea</taxon>
        <taxon>Malacostraca</taxon>
        <taxon>Eumalacostraca</taxon>
        <taxon>Eucarida</taxon>
        <taxon>Decapoda</taxon>
        <taxon>Pleocyemata</taxon>
        <taxon>Brachyura</taxon>
        <taxon>Eubrachyura</taxon>
        <taxon>Majoidea</taxon>
        <taxon>Majidae</taxon>
        <taxon>Chionoecetes</taxon>
    </lineage>
</organism>
<keyword evidence="3 5" id="KW-0863">Zinc-finger</keyword>
<proteinExistence type="predicted"/>
<evidence type="ECO:0000313" key="8">
    <source>
        <dbReference type="EMBL" id="KAG0710740.1"/>
    </source>
</evidence>
<dbReference type="AlphaFoldDB" id="A0A8J4XNT2"/>
<dbReference type="PROSITE" id="PS00028">
    <property type="entry name" value="ZINC_FINGER_C2H2_1"/>
    <property type="match status" value="8"/>
</dbReference>
<keyword evidence="2" id="KW-0677">Repeat</keyword>
<gene>
    <name evidence="8" type="primary">HINFP</name>
    <name evidence="8" type="ORF">GWK47_022171</name>
</gene>
<evidence type="ECO:0000256" key="5">
    <source>
        <dbReference type="PROSITE-ProRule" id="PRU00042"/>
    </source>
</evidence>
<dbReference type="InterPro" id="IPR036236">
    <property type="entry name" value="Znf_C2H2_sf"/>
</dbReference>
<dbReference type="GO" id="GO:0000977">
    <property type="term" value="F:RNA polymerase II transcription regulatory region sequence-specific DNA binding"/>
    <property type="evidence" value="ECO:0007669"/>
    <property type="project" value="TreeGrafter"/>
</dbReference>
<evidence type="ECO:0000313" key="9">
    <source>
        <dbReference type="Proteomes" id="UP000770661"/>
    </source>
</evidence>
<dbReference type="FunFam" id="3.30.160.60:FF:000100">
    <property type="entry name" value="Zinc finger 45-like"/>
    <property type="match status" value="1"/>
</dbReference>
<evidence type="ECO:0000256" key="6">
    <source>
        <dbReference type="SAM" id="MobiDB-lite"/>
    </source>
</evidence>
<feature type="region of interest" description="Disordered" evidence="6">
    <location>
        <begin position="488"/>
        <end position="543"/>
    </location>
</feature>
<dbReference type="Gene3D" id="3.30.160.60">
    <property type="entry name" value="Classic Zinc Finger"/>
    <property type="match status" value="4"/>
</dbReference>
<name>A0A8J4XNT2_CHIOP</name>
<accession>A0A8J4XNT2</accession>
<feature type="domain" description="C2H2-type" evidence="7">
    <location>
        <begin position="313"/>
        <end position="340"/>
    </location>
</feature>
<protein>
    <submittedName>
        <fullName evidence="8">Histone H4 transcription factor</fullName>
    </submittedName>
</protein>
<feature type="domain" description="C2H2-type" evidence="7">
    <location>
        <begin position="253"/>
        <end position="282"/>
    </location>
</feature>
<feature type="domain" description="C2H2-type" evidence="7">
    <location>
        <begin position="368"/>
        <end position="395"/>
    </location>
</feature>
<keyword evidence="1" id="KW-0479">Metal-binding</keyword>
<feature type="region of interest" description="Disordered" evidence="6">
    <location>
        <begin position="1"/>
        <end position="28"/>
    </location>
</feature>
<dbReference type="EMBL" id="JACEEZ010023931">
    <property type="protein sequence ID" value="KAG0710740.1"/>
    <property type="molecule type" value="Genomic_DNA"/>
</dbReference>
<dbReference type="Proteomes" id="UP000770661">
    <property type="component" value="Unassembled WGS sequence"/>
</dbReference>
<dbReference type="SUPFAM" id="SSF57667">
    <property type="entry name" value="beta-beta-alpha zinc fingers"/>
    <property type="match status" value="4"/>
</dbReference>
<dbReference type="GO" id="GO:0000981">
    <property type="term" value="F:DNA-binding transcription factor activity, RNA polymerase II-specific"/>
    <property type="evidence" value="ECO:0007669"/>
    <property type="project" value="TreeGrafter"/>
</dbReference>
<keyword evidence="9" id="KW-1185">Reference proteome</keyword>
<dbReference type="SMART" id="SM00355">
    <property type="entry name" value="ZnF_C2H2"/>
    <property type="match status" value="9"/>
</dbReference>
<dbReference type="PANTHER" id="PTHR24409">
    <property type="entry name" value="ZINC FINGER PROTEIN 142"/>
    <property type="match status" value="1"/>
</dbReference>
<dbReference type="InterPro" id="IPR013087">
    <property type="entry name" value="Znf_C2H2_type"/>
</dbReference>
<evidence type="ECO:0000259" key="7">
    <source>
        <dbReference type="PROSITE" id="PS50157"/>
    </source>
</evidence>